<comment type="caution">
    <text evidence="2">The sequence shown here is derived from an EMBL/GenBank/DDBJ whole genome shotgun (WGS) entry which is preliminary data.</text>
</comment>
<feature type="domain" description="Glycosyltransferase 2-like" evidence="1">
    <location>
        <begin position="5"/>
        <end position="138"/>
    </location>
</feature>
<dbReference type="AlphaFoldDB" id="A0A2H0BVL8"/>
<dbReference type="InterPro" id="IPR001173">
    <property type="entry name" value="Glyco_trans_2-like"/>
</dbReference>
<dbReference type="CDD" id="cd02511">
    <property type="entry name" value="Beta4Glucosyltransferase"/>
    <property type="match status" value="1"/>
</dbReference>
<evidence type="ECO:0000313" key="2">
    <source>
        <dbReference type="EMBL" id="PIP61727.1"/>
    </source>
</evidence>
<sequence length="243" mass="28406">MGKLSAIIITRNEENNIADVIKNVSFADEVIVVDNLSADKTVDIAKNAGAIVYSQKFSNFAQQRDFAHNKATKKWLLYIDADERLSNELVQEISNIQDVYGGYILRRRNFYLGKHEWPFIEEIPRLFLKAKLRGWRGKIHETAIFEGKIGILNSYLNHYTHKNLSSMIKKTNEWSDVEAGLLFKSGHPQMSWWRFLRIMLTKFRDSYFIQGGWKVGAIGFIESMYQAYSYFVVYAKLWELQRK</sequence>
<evidence type="ECO:0000259" key="1">
    <source>
        <dbReference type="Pfam" id="PF00535"/>
    </source>
</evidence>
<dbReference type="SUPFAM" id="SSF53448">
    <property type="entry name" value="Nucleotide-diphospho-sugar transferases"/>
    <property type="match status" value="1"/>
</dbReference>
<dbReference type="Proteomes" id="UP000231246">
    <property type="component" value="Unassembled WGS sequence"/>
</dbReference>
<dbReference type="Pfam" id="PF00535">
    <property type="entry name" value="Glycos_transf_2"/>
    <property type="match status" value="1"/>
</dbReference>
<dbReference type="PANTHER" id="PTHR43630">
    <property type="entry name" value="POLY-BETA-1,6-N-ACETYL-D-GLUCOSAMINE SYNTHASE"/>
    <property type="match status" value="1"/>
</dbReference>
<dbReference type="PANTHER" id="PTHR43630:SF2">
    <property type="entry name" value="GLYCOSYLTRANSFERASE"/>
    <property type="match status" value="1"/>
</dbReference>
<protein>
    <recommendedName>
        <fullName evidence="1">Glycosyltransferase 2-like domain-containing protein</fullName>
    </recommendedName>
</protein>
<accession>A0A2H0BVL8</accession>
<proteinExistence type="predicted"/>
<dbReference type="InterPro" id="IPR029044">
    <property type="entry name" value="Nucleotide-diphossugar_trans"/>
</dbReference>
<dbReference type="Gene3D" id="3.90.550.10">
    <property type="entry name" value="Spore Coat Polysaccharide Biosynthesis Protein SpsA, Chain A"/>
    <property type="match status" value="1"/>
</dbReference>
<dbReference type="EMBL" id="PCTA01000017">
    <property type="protein sequence ID" value="PIP61727.1"/>
    <property type="molecule type" value="Genomic_DNA"/>
</dbReference>
<gene>
    <name evidence="2" type="ORF">COW99_02505</name>
</gene>
<reference evidence="2 3" key="1">
    <citation type="submission" date="2017-09" db="EMBL/GenBank/DDBJ databases">
        <title>Depth-based differentiation of microbial function through sediment-hosted aquifers and enrichment of novel symbionts in the deep terrestrial subsurface.</title>
        <authorList>
            <person name="Probst A.J."/>
            <person name="Ladd B."/>
            <person name="Jarett J.K."/>
            <person name="Geller-Mcgrath D.E."/>
            <person name="Sieber C.M."/>
            <person name="Emerson J.B."/>
            <person name="Anantharaman K."/>
            <person name="Thomas B.C."/>
            <person name="Malmstrom R."/>
            <person name="Stieglmeier M."/>
            <person name="Klingl A."/>
            <person name="Woyke T."/>
            <person name="Ryan C.M."/>
            <person name="Banfield J.F."/>
        </authorList>
    </citation>
    <scope>NUCLEOTIDE SEQUENCE [LARGE SCALE GENOMIC DNA]</scope>
    <source>
        <strain evidence="2">CG22_combo_CG10-13_8_21_14_all_38_20</strain>
    </source>
</reference>
<name>A0A2H0BVL8_9BACT</name>
<organism evidence="2 3">
    <name type="scientific">Candidatus Roizmanbacteria bacterium CG22_combo_CG10-13_8_21_14_all_38_20</name>
    <dbReference type="NCBI Taxonomy" id="1974862"/>
    <lineage>
        <taxon>Bacteria</taxon>
        <taxon>Candidatus Roizmaniibacteriota</taxon>
    </lineage>
</organism>
<evidence type="ECO:0000313" key="3">
    <source>
        <dbReference type="Proteomes" id="UP000231246"/>
    </source>
</evidence>